<reference evidence="1 2" key="1">
    <citation type="submission" date="2018-08" db="EMBL/GenBank/DDBJ databases">
        <title>A genome reference for cultivated species of the human gut microbiota.</title>
        <authorList>
            <person name="Zou Y."/>
            <person name="Xue W."/>
            <person name="Luo G."/>
        </authorList>
    </citation>
    <scope>NUCLEOTIDE SEQUENCE [LARGE SCALE GENOMIC DNA]</scope>
    <source>
        <strain evidence="1 2">TF05-11AC</strain>
    </source>
</reference>
<name>A0A3E4TWS2_9FIRM</name>
<comment type="caution">
    <text evidence="1">The sequence shown here is derived from an EMBL/GenBank/DDBJ whole genome shotgun (WGS) entry which is preliminary data.</text>
</comment>
<dbReference type="AlphaFoldDB" id="A0A3E4TWS2"/>
<sequence length="62" mass="6838">MRAAAIGESNGFIEYVEKFGAGYQGIVLDYVYRPAALPEEVVRGPRTVMHFSVKKRGEADCS</sequence>
<accession>A0A3E4TWS2</accession>
<dbReference type="EMBL" id="QSSQ01000038">
    <property type="protein sequence ID" value="RGL97051.1"/>
    <property type="molecule type" value="Genomic_DNA"/>
</dbReference>
<evidence type="ECO:0000313" key="2">
    <source>
        <dbReference type="Proteomes" id="UP000261257"/>
    </source>
</evidence>
<evidence type="ECO:0000313" key="1">
    <source>
        <dbReference type="EMBL" id="RGL97051.1"/>
    </source>
</evidence>
<dbReference type="Proteomes" id="UP000261257">
    <property type="component" value="Unassembled WGS sequence"/>
</dbReference>
<gene>
    <name evidence="1" type="ORF">DXC39_25770</name>
</gene>
<proteinExistence type="predicted"/>
<organism evidence="1 2">
    <name type="scientific">Hungatella hathewayi</name>
    <dbReference type="NCBI Taxonomy" id="154046"/>
    <lineage>
        <taxon>Bacteria</taxon>
        <taxon>Bacillati</taxon>
        <taxon>Bacillota</taxon>
        <taxon>Clostridia</taxon>
        <taxon>Lachnospirales</taxon>
        <taxon>Lachnospiraceae</taxon>
        <taxon>Hungatella</taxon>
    </lineage>
</organism>
<protein>
    <submittedName>
        <fullName evidence="1">Uncharacterized protein</fullName>
    </submittedName>
</protein>